<sequence>MAGPQSHCKRWNIIVTKNKIDALYVKFKANSPITVNRDTVNAMAQHFAQDTTFVTHLALARLRDDIAAGRLDMAHALPLAGAEWSPPANPVRERGGHPLKSAELAWQEDIQQLADAFNKM</sequence>
<evidence type="ECO:0000313" key="1">
    <source>
        <dbReference type="EMBL" id="CDG83873.1"/>
    </source>
</evidence>
<dbReference type="STRING" id="1349767.GJA_3253"/>
<keyword evidence="2" id="KW-1185">Reference proteome</keyword>
<dbReference type="EMBL" id="HG322949">
    <property type="protein sequence ID" value="CDG83873.1"/>
    <property type="molecule type" value="Genomic_DNA"/>
</dbReference>
<organism evidence="1 2">
    <name type="scientific">Janthinobacterium agaricidamnosum NBRC 102515 = DSM 9628</name>
    <dbReference type="NCBI Taxonomy" id="1349767"/>
    <lineage>
        <taxon>Bacteria</taxon>
        <taxon>Pseudomonadati</taxon>
        <taxon>Pseudomonadota</taxon>
        <taxon>Betaproteobacteria</taxon>
        <taxon>Burkholderiales</taxon>
        <taxon>Oxalobacteraceae</taxon>
        <taxon>Janthinobacterium</taxon>
    </lineage>
</organism>
<proteinExistence type="predicted"/>
<name>W0V951_9BURK</name>
<accession>W0V951</accession>
<gene>
    <name evidence="1" type="ORF">GJA_3253</name>
</gene>
<dbReference type="Proteomes" id="UP000027604">
    <property type="component" value="Chromosome I"/>
</dbReference>
<dbReference type="HOGENOM" id="CLU_2046483_0_0_4"/>
<evidence type="ECO:0000313" key="2">
    <source>
        <dbReference type="Proteomes" id="UP000027604"/>
    </source>
</evidence>
<dbReference type="AlphaFoldDB" id="W0V951"/>
<reference evidence="1 2" key="1">
    <citation type="journal article" date="2015" name="Genome Announc.">
        <title>Genome Sequence of Mushroom Soft-Rot Pathogen Janthinobacterium agaricidamnosum.</title>
        <authorList>
            <person name="Graupner K."/>
            <person name="Lackner G."/>
            <person name="Hertweck C."/>
        </authorList>
    </citation>
    <scope>NUCLEOTIDE SEQUENCE [LARGE SCALE GENOMIC DNA]</scope>
    <source>
        <strain evidence="2">NBRC 102515 / DSM 9628</strain>
    </source>
</reference>
<protein>
    <submittedName>
        <fullName evidence="1">Uncharacterized protein</fullName>
    </submittedName>
</protein>
<dbReference type="KEGG" id="jag:GJA_3253"/>
<dbReference type="PATRIC" id="fig|1349767.4.peg.5042"/>